<dbReference type="RefSeq" id="WP_096381540.1">
    <property type="nucleotide sequence ID" value="NZ_AP017457.1"/>
</dbReference>
<dbReference type="Pfam" id="PF26035">
    <property type="entry name" value="DUF8010"/>
    <property type="match status" value="1"/>
</dbReference>
<dbReference type="InterPro" id="IPR058498">
    <property type="entry name" value="DUF8185"/>
</dbReference>
<evidence type="ECO:0000259" key="1">
    <source>
        <dbReference type="Pfam" id="PF26035"/>
    </source>
</evidence>
<dbReference type="GeneID" id="80451954"/>
<evidence type="ECO:0000259" key="2">
    <source>
        <dbReference type="Pfam" id="PF26572"/>
    </source>
</evidence>
<name>A0A173LWR7_9MICO</name>
<dbReference type="EMBL" id="AP017457">
    <property type="protein sequence ID" value="BAU99303.1"/>
    <property type="molecule type" value="Genomic_DNA"/>
</dbReference>
<feature type="domain" description="DUF8185" evidence="2">
    <location>
        <begin position="109"/>
        <end position="209"/>
    </location>
</feature>
<dbReference type="Proteomes" id="UP000243847">
    <property type="component" value="Chromosome sequence1"/>
</dbReference>
<evidence type="ECO:0000313" key="4">
    <source>
        <dbReference type="Proteomes" id="UP000243847"/>
    </source>
</evidence>
<protein>
    <submittedName>
        <fullName evidence="3">Uncharacterized protein</fullName>
    </submittedName>
</protein>
<dbReference type="KEGG" id="amin:AUMI_17610"/>
<sequence length="209" mass="22113">MTNTVTLASEHDAADLKTYLERADRLGCEHVWLVGAGGALAAYVAVLTPQGLLDVAPTVLGLRIFERVETDHLDMVVQVRAMLDRLARDELAIALPVGQAGIAWTGVAPPRGNWAPVGSMSEIELQLTAKSGIEEVAKANGLGTNIVTAVREEVWRRPLNVLGSDGMSVPAGVAFAAFGLGFLGTAEAHVTSSAAWKRISTQRGHILVK</sequence>
<proteinExistence type="predicted"/>
<reference evidence="3 4" key="1">
    <citation type="journal article" date="2016" name="Genome Announc.">
        <title>Complete Genome Sequence of Aurantimicrobium minutum Type Strain KNCT, a Planktonic Ultramicrobacterium Isolated from River Water.</title>
        <authorList>
            <person name="Nakai R."/>
            <person name="Fujisawa T."/>
            <person name="Nakamura Y."/>
            <person name="Nishide H."/>
            <person name="Uchiyama I."/>
            <person name="Baba T."/>
            <person name="Toyoda A."/>
            <person name="Fujiyama A."/>
            <person name="Naganuma T."/>
            <person name="Niki H."/>
        </authorList>
    </citation>
    <scope>NUCLEOTIDE SEQUENCE [LARGE SCALE GENOMIC DNA]</scope>
    <source>
        <strain evidence="3 4">KNC</strain>
    </source>
</reference>
<accession>A0A173LWR7</accession>
<evidence type="ECO:0000313" key="3">
    <source>
        <dbReference type="EMBL" id="BAU99303.1"/>
    </source>
</evidence>
<organism evidence="3 4">
    <name type="scientific">Aurantimicrobium minutum</name>
    <dbReference type="NCBI Taxonomy" id="708131"/>
    <lineage>
        <taxon>Bacteria</taxon>
        <taxon>Bacillati</taxon>
        <taxon>Actinomycetota</taxon>
        <taxon>Actinomycetes</taxon>
        <taxon>Micrococcales</taxon>
        <taxon>Microbacteriaceae</taxon>
        <taxon>Aurantimicrobium</taxon>
    </lineage>
</organism>
<dbReference type="OrthoDB" id="4801220at2"/>
<dbReference type="Pfam" id="PF26572">
    <property type="entry name" value="DUF8185"/>
    <property type="match status" value="1"/>
</dbReference>
<dbReference type="InterPro" id="IPR058323">
    <property type="entry name" value="DUF8010"/>
</dbReference>
<gene>
    <name evidence="3" type="ORF">AUMI_17610</name>
</gene>
<dbReference type="AlphaFoldDB" id="A0A173LWR7"/>
<feature type="domain" description="DUF8010" evidence="1">
    <location>
        <begin position="2"/>
        <end position="106"/>
    </location>
</feature>